<dbReference type="GO" id="GO:0005886">
    <property type="term" value="C:plasma membrane"/>
    <property type="evidence" value="ECO:0007669"/>
    <property type="project" value="UniProtKB-SubCell"/>
</dbReference>
<sequence length="66" mass="7586">MNWASWSEFFAMGGYGAYVWGSYFVAFVCIIGEIILISHRRRTLQKQQGLIYESNSKEINDNETAS</sequence>
<proteinExistence type="inferred from homology"/>
<evidence type="ECO:0000256" key="3">
    <source>
        <dbReference type="ARBA" id="ARBA00008741"/>
    </source>
</evidence>
<comment type="function">
    <text evidence="1 12">Required for the export of heme to the periplasm for the biogenesis of c-type cytochromes.</text>
</comment>
<keyword evidence="10 12" id="KW-1133">Transmembrane helix</keyword>
<evidence type="ECO:0000256" key="5">
    <source>
        <dbReference type="ARBA" id="ARBA00022448"/>
    </source>
</evidence>
<keyword evidence="8 12" id="KW-0812">Transmembrane</keyword>
<comment type="similarity">
    <text evidence="3 12">Belongs to the CcmD/CycX/HelD family.</text>
</comment>
<evidence type="ECO:0000256" key="1">
    <source>
        <dbReference type="ARBA" id="ARBA00002442"/>
    </source>
</evidence>
<dbReference type="Pfam" id="PF04995">
    <property type="entry name" value="CcmD"/>
    <property type="match status" value="1"/>
</dbReference>
<dbReference type="EMBL" id="FSRO01000001">
    <property type="protein sequence ID" value="SIO24634.1"/>
    <property type="molecule type" value="Genomic_DNA"/>
</dbReference>
<keyword evidence="7 12" id="KW-0997">Cell inner membrane</keyword>
<evidence type="ECO:0000256" key="10">
    <source>
        <dbReference type="ARBA" id="ARBA00022989"/>
    </source>
</evidence>
<keyword evidence="9 12" id="KW-0201">Cytochrome c-type biogenesis</keyword>
<comment type="subcellular location">
    <subcellularLocation>
        <location evidence="2 12">Cell inner membrane</location>
        <topology evidence="2 12">Single-pass membrane protein</topology>
    </subcellularLocation>
</comment>
<evidence type="ECO:0000256" key="2">
    <source>
        <dbReference type="ARBA" id="ARBA00004377"/>
    </source>
</evidence>
<keyword evidence="6 12" id="KW-1003">Cell membrane</keyword>
<dbReference type="AlphaFoldDB" id="A0A1N6HXV5"/>
<protein>
    <recommendedName>
        <fullName evidence="4 12">Heme exporter protein D</fullName>
    </recommendedName>
</protein>
<dbReference type="NCBIfam" id="TIGR03141">
    <property type="entry name" value="cytochro_ccmD"/>
    <property type="match status" value="1"/>
</dbReference>
<organism evidence="13 14">
    <name type="scientific">Nitrosomonas cryotolerans ATCC 49181</name>
    <dbReference type="NCBI Taxonomy" id="1131553"/>
    <lineage>
        <taxon>Bacteria</taxon>
        <taxon>Pseudomonadati</taxon>
        <taxon>Pseudomonadota</taxon>
        <taxon>Betaproteobacteria</taxon>
        <taxon>Nitrosomonadales</taxon>
        <taxon>Nitrosomonadaceae</taxon>
        <taxon>Nitrosomonas</taxon>
    </lineage>
</organism>
<dbReference type="InterPro" id="IPR007078">
    <property type="entry name" value="Haem_export_protD_CcmD"/>
</dbReference>
<evidence type="ECO:0000256" key="11">
    <source>
        <dbReference type="ARBA" id="ARBA00023136"/>
    </source>
</evidence>
<reference evidence="13 14" key="1">
    <citation type="submission" date="2016-12" db="EMBL/GenBank/DDBJ databases">
        <authorList>
            <person name="Song W.-J."/>
            <person name="Kurnit D.M."/>
        </authorList>
    </citation>
    <scope>NUCLEOTIDE SEQUENCE [LARGE SCALE GENOMIC DNA]</scope>
    <source>
        <strain evidence="13 14">ATCC 49181</strain>
    </source>
</reference>
<evidence type="ECO:0000256" key="9">
    <source>
        <dbReference type="ARBA" id="ARBA00022748"/>
    </source>
</evidence>
<evidence type="ECO:0000256" key="12">
    <source>
        <dbReference type="RuleBase" id="RU363101"/>
    </source>
</evidence>
<dbReference type="RefSeq" id="WP_028461155.1">
    <property type="nucleotide sequence ID" value="NZ_FSRO01000001.1"/>
</dbReference>
<keyword evidence="14" id="KW-1185">Reference proteome</keyword>
<name>A0A1N6HXV5_9PROT</name>
<evidence type="ECO:0000313" key="14">
    <source>
        <dbReference type="Proteomes" id="UP000185062"/>
    </source>
</evidence>
<evidence type="ECO:0000256" key="8">
    <source>
        <dbReference type="ARBA" id="ARBA00022692"/>
    </source>
</evidence>
<dbReference type="PANTHER" id="PTHR37531:SF1">
    <property type="entry name" value="HEME EXPORTER PROTEIN D"/>
    <property type="match status" value="1"/>
</dbReference>
<accession>A0A1N6HXV5</accession>
<feature type="transmembrane region" description="Helical" evidence="12">
    <location>
        <begin position="20"/>
        <end position="38"/>
    </location>
</feature>
<evidence type="ECO:0000256" key="7">
    <source>
        <dbReference type="ARBA" id="ARBA00022519"/>
    </source>
</evidence>
<dbReference type="GO" id="GO:1903607">
    <property type="term" value="P:cytochrome c biosynthetic process"/>
    <property type="evidence" value="ECO:0007669"/>
    <property type="project" value="TreeGrafter"/>
</dbReference>
<evidence type="ECO:0000313" key="13">
    <source>
        <dbReference type="EMBL" id="SIO24634.1"/>
    </source>
</evidence>
<evidence type="ECO:0000256" key="4">
    <source>
        <dbReference type="ARBA" id="ARBA00016461"/>
    </source>
</evidence>
<dbReference type="STRING" id="44575.SAMN05216419_101326"/>
<dbReference type="PANTHER" id="PTHR37531">
    <property type="entry name" value="HEME EXPORTER PROTEIN D"/>
    <property type="match status" value="1"/>
</dbReference>
<keyword evidence="11 12" id="KW-0472">Membrane</keyword>
<dbReference type="GO" id="GO:0017004">
    <property type="term" value="P:cytochrome complex assembly"/>
    <property type="evidence" value="ECO:0007669"/>
    <property type="project" value="UniProtKB-KW"/>
</dbReference>
<dbReference type="InterPro" id="IPR052075">
    <property type="entry name" value="Heme_exporter_D"/>
</dbReference>
<keyword evidence="5 12" id="KW-0813">Transport</keyword>
<gene>
    <name evidence="13" type="ORF">SAMN02743940_1428</name>
</gene>
<dbReference type="Proteomes" id="UP000185062">
    <property type="component" value="Unassembled WGS sequence"/>
</dbReference>
<dbReference type="GO" id="GO:0015886">
    <property type="term" value="P:heme transport"/>
    <property type="evidence" value="ECO:0007669"/>
    <property type="project" value="InterPro"/>
</dbReference>
<evidence type="ECO:0000256" key="6">
    <source>
        <dbReference type="ARBA" id="ARBA00022475"/>
    </source>
</evidence>